<dbReference type="PROSITE" id="PS51257">
    <property type="entry name" value="PROKAR_LIPOPROTEIN"/>
    <property type="match status" value="1"/>
</dbReference>
<evidence type="ECO:0008006" key="3">
    <source>
        <dbReference type="Google" id="ProtNLM"/>
    </source>
</evidence>
<reference evidence="1" key="1">
    <citation type="submission" date="2021-06" db="EMBL/GenBank/DDBJ databases">
        <title>Thalassococcus sp. CAU 1522 isolated from sea sand, Republic of Korea.</title>
        <authorList>
            <person name="Kim W."/>
        </authorList>
    </citation>
    <scope>NUCLEOTIDE SEQUENCE</scope>
    <source>
        <strain evidence="1">CAU 1522</strain>
    </source>
</reference>
<evidence type="ECO:0000313" key="2">
    <source>
        <dbReference type="Proteomes" id="UP001166293"/>
    </source>
</evidence>
<dbReference type="EMBL" id="JAHRWL010000001">
    <property type="protein sequence ID" value="MBV2360066.1"/>
    <property type="molecule type" value="Genomic_DNA"/>
</dbReference>
<proteinExistence type="predicted"/>
<accession>A0ABS6N7T4</accession>
<organism evidence="1 2">
    <name type="scientific">Thalassococcus arenae</name>
    <dbReference type="NCBI Taxonomy" id="2851652"/>
    <lineage>
        <taxon>Bacteria</taxon>
        <taxon>Pseudomonadati</taxon>
        <taxon>Pseudomonadota</taxon>
        <taxon>Alphaproteobacteria</taxon>
        <taxon>Rhodobacterales</taxon>
        <taxon>Roseobacteraceae</taxon>
        <taxon>Thalassococcus</taxon>
    </lineage>
</organism>
<protein>
    <recommendedName>
        <fullName evidence="3">Lipoprotein</fullName>
    </recommendedName>
</protein>
<evidence type="ECO:0000313" key="1">
    <source>
        <dbReference type="EMBL" id="MBV2360066.1"/>
    </source>
</evidence>
<gene>
    <name evidence="1" type="ORF">KUH32_09795</name>
</gene>
<dbReference type="RefSeq" id="WP_217777840.1">
    <property type="nucleotide sequence ID" value="NZ_JAHRWL010000001.1"/>
</dbReference>
<dbReference type="Proteomes" id="UP001166293">
    <property type="component" value="Unassembled WGS sequence"/>
</dbReference>
<comment type="caution">
    <text evidence="1">The sequence shown here is derived from an EMBL/GenBank/DDBJ whole genome shotgun (WGS) entry which is preliminary data.</text>
</comment>
<keyword evidence="2" id="KW-1185">Reference proteome</keyword>
<sequence length="104" mass="11020">MTFAKTALGLGAILLLTACSDEGLRGYPPDKTIDRGINGHSLKTTQWGVWVNPDGCDHWIADDGVEGYLVTRLDKYGKPVCSGVAPPTYTAGDFKGGSPIPDPN</sequence>
<name>A0ABS6N7T4_9RHOB</name>